<dbReference type="PROSITE" id="PS50850">
    <property type="entry name" value="MFS"/>
    <property type="match status" value="1"/>
</dbReference>
<feature type="transmembrane region" description="Helical" evidence="6">
    <location>
        <begin position="350"/>
        <end position="369"/>
    </location>
</feature>
<dbReference type="GO" id="GO:0022857">
    <property type="term" value="F:transmembrane transporter activity"/>
    <property type="evidence" value="ECO:0007669"/>
    <property type="project" value="InterPro"/>
</dbReference>
<dbReference type="InterPro" id="IPR011701">
    <property type="entry name" value="MFS"/>
</dbReference>
<dbReference type="AlphaFoldDB" id="A0A974SK85"/>
<feature type="domain" description="Major facilitator superfamily (MFS) profile" evidence="7">
    <location>
        <begin position="256"/>
        <end position="644"/>
    </location>
</feature>
<gene>
    <name evidence="8" type="ORF">EZH22_09875</name>
</gene>
<evidence type="ECO:0000313" key="9">
    <source>
        <dbReference type="Proteomes" id="UP000596427"/>
    </source>
</evidence>
<dbReference type="EMBL" id="CP063362">
    <property type="protein sequence ID" value="QRG08560.1"/>
    <property type="molecule type" value="Genomic_DNA"/>
</dbReference>
<dbReference type="GO" id="GO:0005886">
    <property type="term" value="C:plasma membrane"/>
    <property type="evidence" value="ECO:0007669"/>
    <property type="project" value="UniProtKB-SubCell"/>
</dbReference>
<evidence type="ECO:0000256" key="4">
    <source>
        <dbReference type="ARBA" id="ARBA00022989"/>
    </source>
</evidence>
<dbReference type="InterPro" id="IPR020846">
    <property type="entry name" value="MFS_dom"/>
</dbReference>
<proteinExistence type="predicted"/>
<feature type="transmembrane region" description="Helical" evidence="6">
    <location>
        <begin position="295"/>
        <end position="315"/>
    </location>
</feature>
<dbReference type="PANTHER" id="PTHR43124">
    <property type="entry name" value="PURINE EFFLUX PUMP PBUE"/>
    <property type="match status" value="1"/>
</dbReference>
<feature type="transmembrane region" description="Helical" evidence="6">
    <location>
        <begin position="381"/>
        <end position="403"/>
    </location>
</feature>
<dbReference type="InterPro" id="IPR036259">
    <property type="entry name" value="MFS_trans_sf"/>
</dbReference>
<keyword evidence="3 6" id="KW-0812">Transmembrane</keyword>
<evidence type="ECO:0000259" key="7">
    <source>
        <dbReference type="PROSITE" id="PS50850"/>
    </source>
</evidence>
<feature type="transmembrane region" description="Helical" evidence="6">
    <location>
        <begin position="461"/>
        <end position="484"/>
    </location>
</feature>
<dbReference type="PANTHER" id="PTHR43124:SF3">
    <property type="entry name" value="CHLORAMPHENICOL EFFLUX PUMP RV0191"/>
    <property type="match status" value="1"/>
</dbReference>
<comment type="subcellular location">
    <subcellularLocation>
        <location evidence="1">Cell membrane</location>
        <topology evidence="1">Multi-pass membrane protein</topology>
    </subcellularLocation>
</comment>
<dbReference type="Gene3D" id="1.20.1250.20">
    <property type="entry name" value="MFS general substrate transporter like domains"/>
    <property type="match status" value="1"/>
</dbReference>
<dbReference type="InterPro" id="IPR050189">
    <property type="entry name" value="MFS_Efflux_Transporters"/>
</dbReference>
<accession>A0A974SK85</accession>
<protein>
    <submittedName>
        <fullName evidence="8">MFS transporter</fullName>
    </submittedName>
</protein>
<dbReference type="Proteomes" id="UP000596427">
    <property type="component" value="Chromosome"/>
</dbReference>
<keyword evidence="2" id="KW-1003">Cell membrane</keyword>
<evidence type="ECO:0000256" key="5">
    <source>
        <dbReference type="ARBA" id="ARBA00023136"/>
    </source>
</evidence>
<dbReference type="SUPFAM" id="SSF103473">
    <property type="entry name" value="MFS general substrate transporter"/>
    <property type="match status" value="1"/>
</dbReference>
<feature type="transmembrane region" description="Helical" evidence="6">
    <location>
        <begin position="529"/>
        <end position="562"/>
    </location>
</feature>
<keyword evidence="5 6" id="KW-0472">Membrane</keyword>
<feature type="transmembrane region" description="Helical" evidence="6">
    <location>
        <begin position="415"/>
        <end position="435"/>
    </location>
</feature>
<dbReference type="RefSeq" id="WP_203195471.1">
    <property type="nucleotide sequence ID" value="NZ_CP063362.1"/>
</dbReference>
<evidence type="ECO:0000256" key="3">
    <source>
        <dbReference type="ARBA" id="ARBA00022692"/>
    </source>
</evidence>
<feature type="transmembrane region" description="Helical" evidence="6">
    <location>
        <begin position="496"/>
        <end position="517"/>
    </location>
</feature>
<evidence type="ECO:0000256" key="1">
    <source>
        <dbReference type="ARBA" id="ARBA00004651"/>
    </source>
</evidence>
<organism evidence="8 9">
    <name type="scientific">Xanthobacter dioxanivorans</name>
    <dbReference type="NCBI Taxonomy" id="2528964"/>
    <lineage>
        <taxon>Bacteria</taxon>
        <taxon>Pseudomonadati</taxon>
        <taxon>Pseudomonadota</taxon>
        <taxon>Alphaproteobacteria</taxon>
        <taxon>Hyphomicrobiales</taxon>
        <taxon>Xanthobacteraceae</taxon>
        <taxon>Xanthobacter</taxon>
    </lineage>
</organism>
<name>A0A974SK85_9HYPH</name>
<evidence type="ECO:0000256" key="6">
    <source>
        <dbReference type="SAM" id="Phobius"/>
    </source>
</evidence>
<dbReference type="KEGG" id="xdi:EZH22_09875"/>
<sequence>MIGLRGGISFAIAIILCAALAVIGWAAERAARHTIVPEITAKANSVGRSAAALMERAQTLGIPFERLAGVTDYLEDLRAANAEFAQLSLFDAGGAETARAGDASGFEDPPMVRIPVTDRDGRRTGELLIVVDPTVVSAQVGGVLLDVAFIGIVSLLVALELVALVVGTRGLEALIAVEQRLRALARGRFVLHDTGKGTSARGLIQPIDLHMEELGDVHARARAEAERRGDEDALVWLEEVEERTGLGRIHAVESQAAVAVRPSLFLFMLAEELTRPFLPHFAQSIASSTEISPGLAASLPIVAFMAVVALCQVPFAGVSERLGRRSGFLIGALLAAAGYALSAVSPTYSLFIAARVATAIGYALVFVSAQGHVVDHSAGAARAAALAVFVRAIMVASLCGPPIGGVIADRLGAEAAFATSCGLALVALLVAAFTLPRGRPDERTGGVGWSQLKQAARAPGLMALLFGCAFPAKFLFAALCFLLVPLELQRQGYSSAAIGRFQMIYPLIMVLAVPFFATLADRFQVRHGFVVAGALVAGIGAMLVPIQPSIALIVVALVTLGYGQAMSIASQSALVADTASAMGGGRGAGVLGLFRLVERSGNAAGPASAGFLMAALGFAPATAFLGAVVVAGAVLFALSGRGKPAVQSGRASSAAASEGTSA</sequence>
<feature type="transmembrane region" description="Helical" evidence="6">
    <location>
        <begin position="611"/>
        <end position="638"/>
    </location>
</feature>
<reference evidence="8 9" key="1">
    <citation type="submission" date="2020-10" db="EMBL/GenBank/DDBJ databases">
        <title>Degradation of 1,4-Dioxane by Xanthobacter sp. YN2, via a Novel Group-2 Soluble Di-Iron Monooxygenase.</title>
        <authorList>
            <person name="Ma F."/>
            <person name="Wang Y."/>
            <person name="Yang J."/>
            <person name="Guo H."/>
            <person name="Su D."/>
            <person name="Yu L."/>
        </authorList>
    </citation>
    <scope>NUCLEOTIDE SEQUENCE [LARGE SCALE GENOMIC DNA]</scope>
    <source>
        <strain evidence="8 9">YN2</strain>
    </source>
</reference>
<keyword evidence="4 6" id="KW-1133">Transmembrane helix</keyword>
<evidence type="ECO:0000313" key="8">
    <source>
        <dbReference type="EMBL" id="QRG08560.1"/>
    </source>
</evidence>
<feature type="transmembrane region" description="Helical" evidence="6">
    <location>
        <begin position="327"/>
        <end position="344"/>
    </location>
</feature>
<dbReference type="Pfam" id="PF07690">
    <property type="entry name" value="MFS_1"/>
    <property type="match status" value="1"/>
</dbReference>
<keyword evidence="9" id="KW-1185">Reference proteome</keyword>
<evidence type="ECO:0000256" key="2">
    <source>
        <dbReference type="ARBA" id="ARBA00022475"/>
    </source>
</evidence>